<reference evidence="2 3" key="1">
    <citation type="submission" date="2019-07" db="EMBL/GenBank/DDBJ databases">
        <title>complete genome sequencing of Ornithinimicrobium sp. H23M54.</title>
        <authorList>
            <person name="Bae J.-W."/>
            <person name="Lee S.-Y."/>
        </authorList>
    </citation>
    <scope>NUCLEOTIDE SEQUENCE [LARGE SCALE GENOMIC DNA]</scope>
    <source>
        <strain evidence="2 3">H23M54</strain>
    </source>
</reference>
<organism evidence="2 3">
    <name type="scientific">Ornithinimicrobium ciconiae</name>
    <dbReference type="NCBI Taxonomy" id="2594265"/>
    <lineage>
        <taxon>Bacteria</taxon>
        <taxon>Bacillati</taxon>
        <taxon>Actinomycetota</taxon>
        <taxon>Actinomycetes</taxon>
        <taxon>Micrococcales</taxon>
        <taxon>Ornithinimicrobiaceae</taxon>
        <taxon>Ornithinimicrobium</taxon>
    </lineage>
</organism>
<proteinExistence type="predicted"/>
<name>A0A516G8D9_9MICO</name>
<dbReference type="InterPro" id="IPR019719">
    <property type="entry name" value="DUF2599"/>
</dbReference>
<keyword evidence="3" id="KW-1185">Reference proteome</keyword>
<evidence type="ECO:0000256" key="1">
    <source>
        <dbReference type="SAM" id="MobiDB-lite"/>
    </source>
</evidence>
<dbReference type="AlphaFoldDB" id="A0A516G8D9"/>
<dbReference type="Pfam" id="PF10783">
    <property type="entry name" value="DUF2599"/>
    <property type="match status" value="1"/>
</dbReference>
<feature type="compositionally biased region" description="Low complexity" evidence="1">
    <location>
        <begin position="42"/>
        <end position="52"/>
    </location>
</feature>
<dbReference type="Proteomes" id="UP000315395">
    <property type="component" value="Chromosome"/>
</dbReference>
<evidence type="ECO:0000313" key="3">
    <source>
        <dbReference type="Proteomes" id="UP000315395"/>
    </source>
</evidence>
<feature type="compositionally biased region" description="Polar residues" evidence="1">
    <location>
        <begin position="1"/>
        <end position="32"/>
    </location>
</feature>
<sequence length="187" mass="19108">MTTPQSPAVGSDSPVVSSNSPAGSTAHPTGSTAPPADGALTSTPSSPSYSPGSAGGSEGTATTKSAGDDGTRTAVPTEAGTGVCAGGRALIDEVAWVEIDQRASLEVVPSDLLRDCALAAVDDLAWAEVLERQPDADTPGMVEQFTCHVLFAPRKQEWHLEPWRPVVDGREMIATRCNPGGADPDLG</sequence>
<accession>A0A516G8D9</accession>
<dbReference type="OrthoDB" id="4412570at2"/>
<protein>
    <submittedName>
        <fullName evidence="2">DUF2599 domain-containing protein</fullName>
    </submittedName>
</protein>
<dbReference type="EMBL" id="CP041616">
    <property type="protein sequence ID" value="QDO87793.1"/>
    <property type="molecule type" value="Genomic_DNA"/>
</dbReference>
<gene>
    <name evidence="2" type="ORF">FNH13_05065</name>
</gene>
<evidence type="ECO:0000313" key="2">
    <source>
        <dbReference type="EMBL" id="QDO87793.1"/>
    </source>
</evidence>
<dbReference type="RefSeq" id="WP_143782470.1">
    <property type="nucleotide sequence ID" value="NZ_CP041616.1"/>
</dbReference>
<dbReference type="KEGG" id="orz:FNH13_05065"/>
<feature type="region of interest" description="Disordered" evidence="1">
    <location>
        <begin position="1"/>
        <end position="81"/>
    </location>
</feature>